<dbReference type="Proteomes" id="UP001176961">
    <property type="component" value="Unassembled WGS sequence"/>
</dbReference>
<protein>
    <submittedName>
        <fullName evidence="2">Uncharacterized protein</fullName>
    </submittedName>
</protein>
<dbReference type="EMBL" id="CATQJL010000316">
    <property type="protein sequence ID" value="CAJ0605061.1"/>
    <property type="molecule type" value="Genomic_DNA"/>
</dbReference>
<comment type="caution">
    <text evidence="2">The sequence shown here is derived from an EMBL/GenBank/DDBJ whole genome shotgun (WGS) entry which is preliminary data.</text>
</comment>
<proteinExistence type="predicted"/>
<reference evidence="2" key="1">
    <citation type="submission" date="2023-07" db="EMBL/GenBank/DDBJ databases">
        <authorList>
            <consortium name="CYATHOMIX"/>
        </authorList>
    </citation>
    <scope>NUCLEOTIDE SEQUENCE</scope>
    <source>
        <strain evidence="2">N/A</strain>
    </source>
</reference>
<feature type="region of interest" description="Disordered" evidence="1">
    <location>
        <begin position="85"/>
        <end position="196"/>
    </location>
</feature>
<organism evidence="2 3">
    <name type="scientific">Cylicocyclus nassatus</name>
    <name type="common">Nematode worm</name>
    <dbReference type="NCBI Taxonomy" id="53992"/>
    <lineage>
        <taxon>Eukaryota</taxon>
        <taxon>Metazoa</taxon>
        <taxon>Ecdysozoa</taxon>
        <taxon>Nematoda</taxon>
        <taxon>Chromadorea</taxon>
        <taxon>Rhabditida</taxon>
        <taxon>Rhabditina</taxon>
        <taxon>Rhabditomorpha</taxon>
        <taxon>Strongyloidea</taxon>
        <taxon>Strongylidae</taxon>
        <taxon>Cylicocyclus</taxon>
    </lineage>
</organism>
<sequence length="196" mass="21677">MKGFFRVLQITVKHQPKLGTVSCAIQSGAKIDNCKGFMYAEFAPRTPDIKVAETFAAEINPKKENNVEVEFNCGESKEGLVCAALWEPKDEEPRTPPKRGRGGTGRHSSRSGPQEKRGQRHSGRQGQPGSTVQESLPDQHTRQEEEEETTFDKQSQTHLGTQQGPNLTMSGEPASQAELENEKLNKQELETSQSQG</sequence>
<gene>
    <name evidence="2" type="ORF">CYNAS_LOCUS17044</name>
</gene>
<evidence type="ECO:0000313" key="2">
    <source>
        <dbReference type="EMBL" id="CAJ0605061.1"/>
    </source>
</evidence>
<dbReference type="AlphaFoldDB" id="A0AA36MAQ9"/>
<feature type="compositionally biased region" description="Polar residues" evidence="1">
    <location>
        <begin position="152"/>
        <end position="169"/>
    </location>
</feature>
<name>A0AA36MAQ9_CYLNA</name>
<feature type="compositionally biased region" description="Basic and acidic residues" evidence="1">
    <location>
        <begin position="180"/>
        <end position="189"/>
    </location>
</feature>
<evidence type="ECO:0000313" key="3">
    <source>
        <dbReference type="Proteomes" id="UP001176961"/>
    </source>
</evidence>
<accession>A0AA36MAQ9</accession>
<keyword evidence="3" id="KW-1185">Reference proteome</keyword>
<feature type="compositionally biased region" description="Polar residues" evidence="1">
    <location>
        <begin position="124"/>
        <end position="136"/>
    </location>
</feature>
<evidence type="ECO:0000256" key="1">
    <source>
        <dbReference type="SAM" id="MobiDB-lite"/>
    </source>
</evidence>